<dbReference type="Gene3D" id="3.40.50.720">
    <property type="entry name" value="NAD(P)-binding Rossmann-like Domain"/>
    <property type="match status" value="1"/>
</dbReference>
<dbReference type="RefSeq" id="XP_022578469.1">
    <property type="nucleotide sequence ID" value="XM_022730239.1"/>
</dbReference>
<dbReference type="Proteomes" id="UP000184188">
    <property type="component" value="Unassembled WGS sequence"/>
</dbReference>
<dbReference type="InterPro" id="IPR051604">
    <property type="entry name" value="Ergot_Alk_Oxidoreductase"/>
</dbReference>
<name>A0A1L9S9Z0_9EURO</name>
<organism evidence="1 2">
    <name type="scientific">Penicilliopsis zonata CBS 506.65</name>
    <dbReference type="NCBI Taxonomy" id="1073090"/>
    <lineage>
        <taxon>Eukaryota</taxon>
        <taxon>Fungi</taxon>
        <taxon>Dikarya</taxon>
        <taxon>Ascomycota</taxon>
        <taxon>Pezizomycotina</taxon>
        <taxon>Eurotiomycetes</taxon>
        <taxon>Eurotiomycetidae</taxon>
        <taxon>Eurotiales</taxon>
        <taxon>Aspergillaceae</taxon>
        <taxon>Penicilliopsis</taxon>
    </lineage>
</organism>
<evidence type="ECO:0000313" key="2">
    <source>
        <dbReference type="Proteomes" id="UP000184188"/>
    </source>
</evidence>
<evidence type="ECO:0008006" key="3">
    <source>
        <dbReference type="Google" id="ProtNLM"/>
    </source>
</evidence>
<reference evidence="2" key="1">
    <citation type="journal article" date="2017" name="Genome Biol.">
        <title>Comparative genomics reveals high biological diversity and specific adaptations in the industrially and medically important fungal genus Aspergillus.</title>
        <authorList>
            <person name="de Vries R.P."/>
            <person name="Riley R."/>
            <person name="Wiebenga A."/>
            <person name="Aguilar-Osorio G."/>
            <person name="Amillis S."/>
            <person name="Uchima C.A."/>
            <person name="Anderluh G."/>
            <person name="Asadollahi M."/>
            <person name="Askin M."/>
            <person name="Barry K."/>
            <person name="Battaglia E."/>
            <person name="Bayram O."/>
            <person name="Benocci T."/>
            <person name="Braus-Stromeyer S.A."/>
            <person name="Caldana C."/>
            <person name="Canovas D."/>
            <person name="Cerqueira G.C."/>
            <person name="Chen F."/>
            <person name="Chen W."/>
            <person name="Choi C."/>
            <person name="Clum A."/>
            <person name="Dos Santos R.A."/>
            <person name="Damasio A.R."/>
            <person name="Diallinas G."/>
            <person name="Emri T."/>
            <person name="Fekete E."/>
            <person name="Flipphi M."/>
            <person name="Freyberg S."/>
            <person name="Gallo A."/>
            <person name="Gournas C."/>
            <person name="Habgood R."/>
            <person name="Hainaut M."/>
            <person name="Harispe M.L."/>
            <person name="Henrissat B."/>
            <person name="Hilden K.S."/>
            <person name="Hope R."/>
            <person name="Hossain A."/>
            <person name="Karabika E."/>
            <person name="Karaffa L."/>
            <person name="Karanyi Z."/>
            <person name="Krasevec N."/>
            <person name="Kuo A."/>
            <person name="Kusch H."/>
            <person name="LaButti K."/>
            <person name="Lagendijk E.L."/>
            <person name="Lapidus A."/>
            <person name="Levasseur A."/>
            <person name="Lindquist E."/>
            <person name="Lipzen A."/>
            <person name="Logrieco A.F."/>
            <person name="MacCabe A."/>
            <person name="Maekelae M.R."/>
            <person name="Malavazi I."/>
            <person name="Melin P."/>
            <person name="Meyer V."/>
            <person name="Mielnichuk N."/>
            <person name="Miskei M."/>
            <person name="Molnar A.P."/>
            <person name="Mule G."/>
            <person name="Ngan C.Y."/>
            <person name="Orejas M."/>
            <person name="Orosz E."/>
            <person name="Ouedraogo J.P."/>
            <person name="Overkamp K.M."/>
            <person name="Park H.-S."/>
            <person name="Perrone G."/>
            <person name="Piumi F."/>
            <person name="Punt P.J."/>
            <person name="Ram A.F."/>
            <person name="Ramon A."/>
            <person name="Rauscher S."/>
            <person name="Record E."/>
            <person name="Riano-Pachon D.M."/>
            <person name="Robert V."/>
            <person name="Roehrig J."/>
            <person name="Ruller R."/>
            <person name="Salamov A."/>
            <person name="Salih N.S."/>
            <person name="Samson R.A."/>
            <person name="Sandor E."/>
            <person name="Sanguinetti M."/>
            <person name="Schuetze T."/>
            <person name="Sepcic K."/>
            <person name="Shelest E."/>
            <person name="Sherlock G."/>
            <person name="Sophianopoulou V."/>
            <person name="Squina F.M."/>
            <person name="Sun H."/>
            <person name="Susca A."/>
            <person name="Todd R.B."/>
            <person name="Tsang A."/>
            <person name="Unkles S.E."/>
            <person name="van de Wiele N."/>
            <person name="van Rossen-Uffink D."/>
            <person name="Oliveira J.V."/>
            <person name="Vesth T.C."/>
            <person name="Visser J."/>
            <person name="Yu J.-H."/>
            <person name="Zhou M."/>
            <person name="Andersen M.R."/>
            <person name="Archer D.B."/>
            <person name="Baker S.E."/>
            <person name="Benoit I."/>
            <person name="Brakhage A.A."/>
            <person name="Braus G.H."/>
            <person name="Fischer R."/>
            <person name="Frisvad J.C."/>
            <person name="Goldman G.H."/>
            <person name="Houbraken J."/>
            <person name="Oakley B."/>
            <person name="Pocsi I."/>
            <person name="Scazzocchio C."/>
            <person name="Seiboth B."/>
            <person name="vanKuyk P.A."/>
            <person name="Wortman J."/>
            <person name="Dyer P.S."/>
            <person name="Grigoriev I.V."/>
        </authorList>
    </citation>
    <scope>NUCLEOTIDE SEQUENCE [LARGE SCALE GENOMIC DNA]</scope>
    <source>
        <strain evidence="2">CBS 506.65</strain>
    </source>
</reference>
<sequence length="332" mass="36249">MSRNICITAVEGNTGFLIAELLLTDENFSKEFSSITGLTMNAEHPRCKDLATLGAKIISYQPGRVRDVSSTLRHTNADTICLVPPAHVDKVDITGELIEATKKAGVRNALLLSSAGCDLAETSKQPGLREFVDLESRFLACKCEPETAGESLVIIRAGFYAENLLRYAPKAQEDGILPLPIGRRHKFAPVSLGDVALLAAHVLIGKGPHGFSDQHRGQLMTLTGPMLLDGEEIVRLAGEALGVDLKFEDISEQEAHRVLRTNGGENAEVQFLLDYFSLVREGKTNYISTTAFHDVTGDHPQEAPEFFKNYSAEFMPKKGAGNKRRKVDGSRT</sequence>
<dbReference type="VEuPathDB" id="FungiDB:ASPZODRAFT_801372"/>
<dbReference type="Gene3D" id="3.90.25.10">
    <property type="entry name" value="UDP-galactose 4-epimerase, domain 1"/>
    <property type="match status" value="1"/>
</dbReference>
<dbReference type="PANTHER" id="PTHR43162">
    <property type="match status" value="1"/>
</dbReference>
<dbReference type="PANTHER" id="PTHR43162:SF1">
    <property type="entry name" value="PRESTALK A DIFFERENTIATION PROTEIN A"/>
    <property type="match status" value="1"/>
</dbReference>
<accession>A0A1L9S9Z0</accession>
<dbReference type="OrthoDB" id="10254221at2759"/>
<dbReference type="SUPFAM" id="SSF51735">
    <property type="entry name" value="NAD(P)-binding Rossmann-fold domains"/>
    <property type="match status" value="1"/>
</dbReference>
<dbReference type="STRING" id="1073090.A0A1L9S9Z0"/>
<proteinExistence type="predicted"/>
<dbReference type="AlphaFoldDB" id="A0A1L9S9Z0"/>
<protein>
    <recommendedName>
        <fullName evidence="3">NmrA-like domain-containing protein</fullName>
    </recommendedName>
</protein>
<keyword evidence="2" id="KW-1185">Reference proteome</keyword>
<evidence type="ECO:0000313" key="1">
    <source>
        <dbReference type="EMBL" id="OJJ43959.1"/>
    </source>
</evidence>
<dbReference type="EMBL" id="KV878349">
    <property type="protein sequence ID" value="OJJ43959.1"/>
    <property type="molecule type" value="Genomic_DNA"/>
</dbReference>
<dbReference type="GeneID" id="34616703"/>
<dbReference type="InterPro" id="IPR036291">
    <property type="entry name" value="NAD(P)-bd_dom_sf"/>
</dbReference>
<gene>
    <name evidence="1" type="ORF">ASPZODRAFT_801372</name>
</gene>